<dbReference type="OrthoDB" id="6242451at2759"/>
<name>A0A3P6Q5P4_DIBLA</name>
<protein>
    <recommendedName>
        <fullName evidence="3">Reverse transcriptase domain-containing protein</fullName>
    </recommendedName>
</protein>
<evidence type="ECO:0008006" key="3">
    <source>
        <dbReference type="Google" id="ProtNLM"/>
    </source>
</evidence>
<reference evidence="1 2" key="1">
    <citation type="submission" date="2018-11" db="EMBL/GenBank/DDBJ databases">
        <authorList>
            <consortium name="Pathogen Informatics"/>
        </authorList>
    </citation>
    <scope>NUCLEOTIDE SEQUENCE [LARGE SCALE GENOMIC DNA]</scope>
</reference>
<keyword evidence="2" id="KW-1185">Reference proteome</keyword>
<proteinExistence type="predicted"/>
<dbReference type="AlphaFoldDB" id="A0A3P6Q5P4"/>
<accession>A0A3P6Q5P4</accession>
<dbReference type="EMBL" id="UYRU01006006">
    <property type="protein sequence ID" value="VDK39540.1"/>
    <property type="molecule type" value="Genomic_DNA"/>
</dbReference>
<dbReference type="Proteomes" id="UP000281553">
    <property type="component" value="Unassembled WGS sequence"/>
</dbReference>
<gene>
    <name evidence="1" type="ORF">DILT_LOCUS1045</name>
</gene>
<organism evidence="1 2">
    <name type="scientific">Dibothriocephalus latus</name>
    <name type="common">Fish tapeworm</name>
    <name type="synonym">Diphyllobothrium latum</name>
    <dbReference type="NCBI Taxonomy" id="60516"/>
    <lineage>
        <taxon>Eukaryota</taxon>
        <taxon>Metazoa</taxon>
        <taxon>Spiralia</taxon>
        <taxon>Lophotrochozoa</taxon>
        <taxon>Platyhelminthes</taxon>
        <taxon>Cestoda</taxon>
        <taxon>Eucestoda</taxon>
        <taxon>Diphyllobothriidea</taxon>
        <taxon>Diphyllobothriidae</taxon>
        <taxon>Dibothriocephalus</taxon>
    </lineage>
</organism>
<evidence type="ECO:0000313" key="2">
    <source>
        <dbReference type="Proteomes" id="UP000281553"/>
    </source>
</evidence>
<evidence type="ECO:0000313" key="1">
    <source>
        <dbReference type="EMBL" id="VDK39540.1"/>
    </source>
</evidence>
<sequence>MQKCDFLMACITDDWKVSEAFAMTNGLKQAGFLASTIFSLMFSVLLMDAYRDENPGIRIASELMGTSSTADICRPLRAFSRPQSTVGS</sequence>